<organism evidence="1 2">
    <name type="scientific">Lysinibacillus xylanilyticus</name>
    <dbReference type="NCBI Taxonomy" id="582475"/>
    <lineage>
        <taxon>Bacteria</taxon>
        <taxon>Bacillati</taxon>
        <taxon>Bacillota</taxon>
        <taxon>Bacilli</taxon>
        <taxon>Bacillales</taxon>
        <taxon>Bacillaceae</taxon>
        <taxon>Lysinibacillus</taxon>
    </lineage>
</organism>
<reference evidence="1 2" key="1">
    <citation type="submission" date="2024-07" db="EMBL/GenBank/DDBJ databases">
        <title>Characterization of a bacterium isolated from hydrolysated instant sea cucumber by whole-genome sequencing and metabolomics.</title>
        <authorList>
            <person name="Luo X."/>
            <person name="Zhang Z."/>
            <person name="Zheng Z."/>
            <person name="Zhang W."/>
            <person name="Ming T."/>
            <person name="Jiao L."/>
            <person name="Su X."/>
            <person name="Kong F."/>
            <person name="Xu J."/>
        </authorList>
    </citation>
    <scope>NUCLEOTIDE SEQUENCE [LARGE SCALE GENOMIC DNA]</scope>
    <source>
        <strain evidence="1 2">XL-2024</strain>
    </source>
</reference>
<proteinExistence type="predicted"/>
<sequence>MFIECAEIETITIKLQNGEITMEKTKIRRSIVNEQLSTVTKLFVEYDIDLSLVRAGRTLYESLRIAKHRTKKRKDYIAKGVKFMFNHKDRFALLEVISGDKVFWEAWIKQNEIYDKTGLEDDRPSIHRPNPDGNYEFGNIDVLPYGEHLQEHAESMALVTFENGNLSAQIFGSKTATATSIGVGIGKVNNMAKRGYKVVDEVTGADTGQVAITMPVKVLEPTNSEEGRKAQCEAYGITYEPPEVRAEREKRMIASILEKHNS</sequence>
<evidence type="ECO:0000313" key="2">
    <source>
        <dbReference type="Proteomes" id="UP001558534"/>
    </source>
</evidence>
<dbReference type="EMBL" id="JBFRHK010000007">
    <property type="protein sequence ID" value="MEX3745964.1"/>
    <property type="molecule type" value="Genomic_DNA"/>
</dbReference>
<accession>A0ABV3VYJ2</accession>
<dbReference type="RefSeq" id="WP_368636813.1">
    <property type="nucleotide sequence ID" value="NZ_JBFRHK010000007.1"/>
</dbReference>
<comment type="caution">
    <text evidence="1">The sequence shown here is derived from an EMBL/GenBank/DDBJ whole genome shotgun (WGS) entry which is preliminary data.</text>
</comment>
<evidence type="ECO:0000313" key="1">
    <source>
        <dbReference type="EMBL" id="MEX3745964.1"/>
    </source>
</evidence>
<protein>
    <submittedName>
        <fullName evidence="1">Uncharacterized protein</fullName>
    </submittedName>
</protein>
<name>A0ABV3VYJ2_9BACI</name>
<dbReference type="Proteomes" id="UP001558534">
    <property type="component" value="Unassembled WGS sequence"/>
</dbReference>
<gene>
    <name evidence="1" type="ORF">AB1300_12555</name>
</gene>
<keyword evidence="2" id="KW-1185">Reference proteome</keyword>